<protein>
    <recommendedName>
        <fullName evidence="9">Probable methionine--tRNA ligase, mitochondrial</fullName>
        <ecNumber evidence="2">6.1.1.10</ecNumber>
    </recommendedName>
</protein>
<keyword evidence="6 10" id="KW-0648">Protein biosynthesis</keyword>
<organism evidence="13 14">
    <name type="scientific">Malassezia vespertilionis</name>
    <dbReference type="NCBI Taxonomy" id="2020962"/>
    <lineage>
        <taxon>Eukaryota</taxon>
        <taxon>Fungi</taxon>
        <taxon>Dikarya</taxon>
        <taxon>Basidiomycota</taxon>
        <taxon>Ustilaginomycotina</taxon>
        <taxon>Malasseziomycetes</taxon>
        <taxon>Malasseziales</taxon>
        <taxon>Malasseziaceae</taxon>
        <taxon>Malassezia</taxon>
    </lineage>
</organism>
<evidence type="ECO:0000256" key="2">
    <source>
        <dbReference type="ARBA" id="ARBA00012838"/>
    </source>
</evidence>
<evidence type="ECO:0000256" key="4">
    <source>
        <dbReference type="ARBA" id="ARBA00022741"/>
    </source>
</evidence>
<evidence type="ECO:0000259" key="12">
    <source>
        <dbReference type="Pfam" id="PF19303"/>
    </source>
</evidence>
<reference evidence="13 14" key="1">
    <citation type="submission" date="2017-10" db="EMBL/GenBank/DDBJ databases">
        <title>A novel species of cold-tolerant Malassezia isolated from bats.</title>
        <authorList>
            <person name="Lorch J.M."/>
            <person name="Palmer J.M."/>
            <person name="Vanderwolf K.J."/>
            <person name="Schmidt K.Z."/>
            <person name="Verant M.L."/>
            <person name="Weller T.J."/>
            <person name="Blehert D.S."/>
        </authorList>
    </citation>
    <scope>NUCLEOTIDE SEQUENCE [LARGE SCALE GENOMIC DNA]</scope>
    <source>
        <strain evidence="13 14">NWHC:44797-103</strain>
    </source>
</reference>
<name>A0A2N1J810_9BASI</name>
<dbReference type="OrthoDB" id="24670at2759"/>
<dbReference type="FunFam" id="2.170.220.10:FF:000001">
    <property type="entry name" value="methionine--tRNA ligase, mitochondrial"/>
    <property type="match status" value="1"/>
</dbReference>
<dbReference type="NCBIfam" id="TIGR00398">
    <property type="entry name" value="metG"/>
    <property type="match status" value="1"/>
</dbReference>
<evidence type="ECO:0000256" key="9">
    <source>
        <dbReference type="ARBA" id="ARBA00068817"/>
    </source>
</evidence>
<dbReference type="Gene3D" id="1.10.730.10">
    <property type="entry name" value="Isoleucyl-tRNA Synthetase, Domain 1"/>
    <property type="match status" value="1"/>
</dbReference>
<dbReference type="InterPro" id="IPR014729">
    <property type="entry name" value="Rossmann-like_a/b/a_fold"/>
</dbReference>
<dbReference type="AlphaFoldDB" id="A0A2N1J810"/>
<evidence type="ECO:0000256" key="10">
    <source>
        <dbReference type="RuleBase" id="RU363039"/>
    </source>
</evidence>
<dbReference type="InterPro" id="IPR009080">
    <property type="entry name" value="tRNAsynth_Ia_anticodon-bd"/>
</dbReference>
<dbReference type="GO" id="GO:0005739">
    <property type="term" value="C:mitochondrion"/>
    <property type="evidence" value="ECO:0007669"/>
    <property type="project" value="UniProtKB-ARBA"/>
</dbReference>
<dbReference type="CDD" id="cd00814">
    <property type="entry name" value="MetRS_core"/>
    <property type="match status" value="1"/>
</dbReference>
<dbReference type="InterPro" id="IPR015413">
    <property type="entry name" value="Methionyl/Leucyl_tRNA_Synth"/>
</dbReference>
<keyword evidence="4 10" id="KW-0547">Nucleotide-binding</keyword>
<sequence>MLGRRAALLEEGLLRALHTARAAPRLARTLSTKPYYITTPIFYVNAAPHIGHLHSDILADVLCRYQTVRTNGWSRHASPTYPPPTRPYFSTGTDEHGMKVQRVAESRGIAPRALCDQVSQRFEDLAYAIGLQHTRFIRTTDADHAEARTLVRNGHIYLGRHEGWYSVSDEAFYPETQIQQVEQDGETFHIATESGQRVEWTTEVNYKFRLSAFRERLIAWLEARPNAIVPYAVYDHVLSELRQGLGDLSVSRPRSRLHWGVTVPDDADHTIYVWVDALVNYLTAVGYPNTDTYSFQAWPADVHVVGKDIVRFHAIYWPALLMAADLPLPTTVLAHAHWTVEKAKMSKSRGNSVDPFEALATYGVDTLRAFLMRVGGNLGTDADYSATQVEAFQRKYLQGQLGNLLSRILAPKIQARLAASAQDEMLAAPQLSKDEAELWQTLVALPHVWDDCMTRYELAKAMQSAFHVIGLANEYVQRVAPWSAETDVDAVRRAVYAATETLRVVGILLQPMMPTAMTSLLDTLCVEERTWDACCIHRDAIPLRLAKFKIPPLFPRALSK</sequence>
<keyword evidence="7 10" id="KW-0030">Aminoacyl-tRNA synthetase</keyword>
<dbReference type="GO" id="GO:0006431">
    <property type="term" value="P:methionyl-tRNA aminoacylation"/>
    <property type="evidence" value="ECO:0007669"/>
    <property type="project" value="InterPro"/>
</dbReference>
<dbReference type="SUPFAM" id="SSF52374">
    <property type="entry name" value="Nucleotidylyl transferase"/>
    <property type="match status" value="1"/>
</dbReference>
<dbReference type="Gene3D" id="3.40.50.620">
    <property type="entry name" value="HUPs"/>
    <property type="match status" value="1"/>
</dbReference>
<keyword evidence="5 10" id="KW-0067">ATP-binding</keyword>
<dbReference type="GO" id="GO:0005524">
    <property type="term" value="F:ATP binding"/>
    <property type="evidence" value="ECO:0007669"/>
    <property type="project" value="UniProtKB-KW"/>
</dbReference>
<feature type="domain" description="Methionyl/Leucyl tRNA synthetase" evidence="11">
    <location>
        <begin position="35"/>
        <end position="408"/>
    </location>
</feature>
<proteinExistence type="inferred from homology"/>
<dbReference type="PRINTS" id="PR01041">
    <property type="entry name" value="TRNASYNTHMET"/>
</dbReference>
<dbReference type="Pfam" id="PF09334">
    <property type="entry name" value="tRNA-synt_1g"/>
    <property type="match status" value="1"/>
</dbReference>
<gene>
    <name evidence="13" type="primary">MSM1</name>
    <name evidence="13" type="ORF">MVES_003412</name>
</gene>
<evidence type="ECO:0000256" key="8">
    <source>
        <dbReference type="ARBA" id="ARBA00047364"/>
    </source>
</evidence>
<evidence type="ECO:0000256" key="1">
    <source>
        <dbReference type="ARBA" id="ARBA00005594"/>
    </source>
</evidence>
<dbReference type="InterPro" id="IPR041872">
    <property type="entry name" value="Anticodon_Met"/>
</dbReference>
<dbReference type="PANTHER" id="PTHR43326">
    <property type="entry name" value="METHIONYL-TRNA SYNTHETASE"/>
    <property type="match status" value="1"/>
</dbReference>
<comment type="catalytic activity">
    <reaction evidence="8">
        <text>tRNA(Met) + L-methionine + ATP = L-methionyl-tRNA(Met) + AMP + diphosphate</text>
        <dbReference type="Rhea" id="RHEA:13481"/>
        <dbReference type="Rhea" id="RHEA-COMP:9667"/>
        <dbReference type="Rhea" id="RHEA-COMP:9698"/>
        <dbReference type="ChEBI" id="CHEBI:30616"/>
        <dbReference type="ChEBI" id="CHEBI:33019"/>
        <dbReference type="ChEBI" id="CHEBI:57844"/>
        <dbReference type="ChEBI" id="CHEBI:78442"/>
        <dbReference type="ChEBI" id="CHEBI:78530"/>
        <dbReference type="ChEBI" id="CHEBI:456215"/>
        <dbReference type="EC" id="6.1.1.10"/>
    </reaction>
</comment>
<keyword evidence="14" id="KW-1185">Reference proteome</keyword>
<evidence type="ECO:0000313" key="13">
    <source>
        <dbReference type="EMBL" id="PKI82602.1"/>
    </source>
</evidence>
<evidence type="ECO:0000313" key="14">
    <source>
        <dbReference type="Proteomes" id="UP000232875"/>
    </source>
</evidence>
<dbReference type="EMBL" id="KZ454994">
    <property type="protein sequence ID" value="PKI82602.1"/>
    <property type="molecule type" value="Genomic_DNA"/>
</dbReference>
<dbReference type="SUPFAM" id="SSF47323">
    <property type="entry name" value="Anticodon-binding domain of a subclass of class I aminoacyl-tRNA synthetases"/>
    <property type="match status" value="1"/>
</dbReference>
<dbReference type="InterPro" id="IPR014758">
    <property type="entry name" value="Met-tRNA_synth"/>
</dbReference>
<accession>A0A2N1J810</accession>
<dbReference type="Gene3D" id="2.170.220.10">
    <property type="match status" value="1"/>
</dbReference>
<dbReference type="InterPro" id="IPR033911">
    <property type="entry name" value="MetRS_core"/>
</dbReference>
<dbReference type="InterPro" id="IPR023457">
    <property type="entry name" value="Met-tRNA_synth_2"/>
</dbReference>
<evidence type="ECO:0000259" key="11">
    <source>
        <dbReference type="Pfam" id="PF09334"/>
    </source>
</evidence>
<evidence type="ECO:0000256" key="3">
    <source>
        <dbReference type="ARBA" id="ARBA00022598"/>
    </source>
</evidence>
<evidence type="ECO:0000256" key="7">
    <source>
        <dbReference type="ARBA" id="ARBA00023146"/>
    </source>
</evidence>
<comment type="similarity">
    <text evidence="1 10">Belongs to the class-I aminoacyl-tRNA synthetase family.</text>
</comment>
<dbReference type="PANTHER" id="PTHR43326:SF1">
    <property type="entry name" value="METHIONINE--TRNA LIGASE, MITOCHONDRIAL"/>
    <property type="match status" value="1"/>
</dbReference>
<evidence type="ECO:0000256" key="5">
    <source>
        <dbReference type="ARBA" id="ARBA00022840"/>
    </source>
</evidence>
<dbReference type="GO" id="GO:0004825">
    <property type="term" value="F:methionine-tRNA ligase activity"/>
    <property type="evidence" value="ECO:0007669"/>
    <property type="project" value="UniProtKB-EC"/>
</dbReference>
<feature type="domain" description="Methionyl-tRNA synthetase anticodon-binding" evidence="12">
    <location>
        <begin position="430"/>
        <end position="533"/>
    </location>
</feature>
<dbReference type="EC" id="6.1.1.10" evidence="2"/>
<dbReference type="STRING" id="2020962.A0A2N1J810"/>
<keyword evidence="3 10" id="KW-0436">Ligase</keyword>
<dbReference type="Proteomes" id="UP000232875">
    <property type="component" value="Unassembled WGS sequence"/>
</dbReference>
<dbReference type="Pfam" id="PF19303">
    <property type="entry name" value="Anticodon_3"/>
    <property type="match status" value="1"/>
</dbReference>
<evidence type="ECO:0000256" key="6">
    <source>
        <dbReference type="ARBA" id="ARBA00022917"/>
    </source>
</evidence>